<sequence>MQLFTDAQFLSPYAMSVYVGLQVKAVPFALKTVDLSAGAQRQSAYAAASLTQRVPLLEDGDFQLSESSAITEYLDERLEGPALYPSAPQDKARARQVQAWLRSDLLPLRAERPTTAVFLGQKFPALTPAGQQAADKLIAAASALLPEEAPSLFGAWCIADVDLAMMLQRLVQHGDPVPASLERYARAQWEHFAVKRWLQLPR</sequence>
<protein>
    <submittedName>
        <fullName evidence="2">Glutathione S-transferase</fullName>
        <ecNumber evidence="2">2.5.1.18</ecNumber>
    </submittedName>
</protein>
<keyword evidence="3" id="KW-1185">Reference proteome</keyword>
<name>A0ABR6RA72_9BURK</name>
<dbReference type="PANTHER" id="PTHR43917">
    <property type="match status" value="1"/>
</dbReference>
<proteinExistence type="predicted"/>
<feature type="domain" description="GST N-terminal" evidence="1">
    <location>
        <begin position="1"/>
        <end position="82"/>
    </location>
</feature>
<dbReference type="EC" id="2.5.1.18" evidence="2"/>
<dbReference type="SUPFAM" id="SSF47616">
    <property type="entry name" value="GST C-terminal domain-like"/>
    <property type="match status" value="1"/>
</dbReference>
<evidence type="ECO:0000313" key="2">
    <source>
        <dbReference type="EMBL" id="MBB6576066.1"/>
    </source>
</evidence>
<dbReference type="InterPro" id="IPR051369">
    <property type="entry name" value="GST_Theta"/>
</dbReference>
<dbReference type="Gene3D" id="3.40.30.10">
    <property type="entry name" value="Glutaredoxin"/>
    <property type="match status" value="1"/>
</dbReference>
<dbReference type="PANTHER" id="PTHR43917:SF8">
    <property type="entry name" value="GH16740P-RELATED"/>
    <property type="match status" value="1"/>
</dbReference>
<dbReference type="InterPro" id="IPR034338">
    <property type="entry name" value="GST_4_C"/>
</dbReference>
<dbReference type="InterPro" id="IPR036282">
    <property type="entry name" value="Glutathione-S-Trfase_C_sf"/>
</dbReference>
<evidence type="ECO:0000259" key="1">
    <source>
        <dbReference type="PROSITE" id="PS50404"/>
    </source>
</evidence>
<dbReference type="GO" id="GO:0004364">
    <property type="term" value="F:glutathione transferase activity"/>
    <property type="evidence" value="ECO:0007669"/>
    <property type="project" value="UniProtKB-EC"/>
</dbReference>
<gene>
    <name evidence="2" type="ORF">HNP33_000114</name>
</gene>
<dbReference type="Proteomes" id="UP000562492">
    <property type="component" value="Unassembled WGS sequence"/>
</dbReference>
<dbReference type="CDD" id="cd03195">
    <property type="entry name" value="GST_C_4"/>
    <property type="match status" value="1"/>
</dbReference>
<organism evidence="2 3">
    <name type="scientific">Comamonas odontotermitis</name>
    <dbReference type="NCBI Taxonomy" id="379895"/>
    <lineage>
        <taxon>Bacteria</taxon>
        <taxon>Pseudomonadati</taxon>
        <taxon>Pseudomonadota</taxon>
        <taxon>Betaproteobacteria</taxon>
        <taxon>Burkholderiales</taxon>
        <taxon>Comamonadaceae</taxon>
        <taxon>Comamonas</taxon>
    </lineage>
</organism>
<evidence type="ECO:0000313" key="3">
    <source>
        <dbReference type="Proteomes" id="UP000562492"/>
    </source>
</evidence>
<comment type="caution">
    <text evidence="2">The sequence shown here is derived from an EMBL/GenBank/DDBJ whole genome shotgun (WGS) entry which is preliminary data.</text>
</comment>
<dbReference type="Pfam" id="PF14834">
    <property type="entry name" value="GST_C_4"/>
    <property type="match status" value="1"/>
</dbReference>
<dbReference type="SUPFAM" id="SSF52833">
    <property type="entry name" value="Thioredoxin-like"/>
    <property type="match status" value="1"/>
</dbReference>
<accession>A0ABR6RA72</accession>
<dbReference type="InterPro" id="IPR004045">
    <property type="entry name" value="Glutathione_S-Trfase_N"/>
</dbReference>
<dbReference type="EMBL" id="JACHKZ010000001">
    <property type="protein sequence ID" value="MBB6576066.1"/>
    <property type="molecule type" value="Genomic_DNA"/>
</dbReference>
<dbReference type="Gene3D" id="1.20.1050.10">
    <property type="match status" value="1"/>
</dbReference>
<reference evidence="2 3" key="1">
    <citation type="submission" date="2020-08" db="EMBL/GenBank/DDBJ databases">
        <title>Functional genomics of gut bacteria from endangered species of beetles.</title>
        <authorList>
            <person name="Carlos-Shanley C."/>
        </authorList>
    </citation>
    <scope>NUCLEOTIDE SEQUENCE [LARGE SCALE GENOMIC DNA]</scope>
    <source>
        <strain evidence="2 3">S00124</strain>
    </source>
</reference>
<dbReference type="InterPro" id="IPR036249">
    <property type="entry name" value="Thioredoxin-like_sf"/>
</dbReference>
<dbReference type="PROSITE" id="PS50404">
    <property type="entry name" value="GST_NTER"/>
    <property type="match status" value="1"/>
</dbReference>
<keyword evidence="2" id="KW-0808">Transferase</keyword>
<dbReference type="RefSeq" id="WP_184704187.1">
    <property type="nucleotide sequence ID" value="NZ_JACHKZ010000001.1"/>
</dbReference>
<dbReference type="NCBIfam" id="NF011693">
    <property type="entry name" value="PRK15113.1"/>
    <property type="match status" value="1"/>
</dbReference>
<dbReference type="Pfam" id="PF13417">
    <property type="entry name" value="GST_N_3"/>
    <property type="match status" value="1"/>
</dbReference>